<dbReference type="AlphaFoldDB" id="A0A9Q2CY65"/>
<evidence type="ECO:0000256" key="1">
    <source>
        <dbReference type="SAM" id="Phobius"/>
    </source>
</evidence>
<accession>A0A9Q2CY65</accession>
<feature type="transmembrane region" description="Helical" evidence="1">
    <location>
        <begin position="231"/>
        <end position="259"/>
    </location>
</feature>
<feature type="transmembrane region" description="Helical" evidence="1">
    <location>
        <begin position="193"/>
        <end position="210"/>
    </location>
</feature>
<keyword evidence="1" id="KW-0812">Transmembrane</keyword>
<organism evidence="2 3">
    <name type="scientific">Nosocomiicoccus ampullae</name>
    <dbReference type="NCBI Taxonomy" id="489910"/>
    <lineage>
        <taxon>Bacteria</taxon>
        <taxon>Bacillati</taxon>
        <taxon>Bacillota</taxon>
        <taxon>Bacilli</taxon>
        <taxon>Bacillales</taxon>
        <taxon>Staphylococcaceae</taxon>
        <taxon>Nosocomiicoccus</taxon>
    </lineage>
</organism>
<feature type="transmembrane region" description="Helical" evidence="1">
    <location>
        <begin position="162"/>
        <end position="181"/>
    </location>
</feature>
<gene>
    <name evidence="2" type="ORF">HNQ45_000223</name>
</gene>
<dbReference type="RefSeq" id="WP_183672792.1">
    <property type="nucleotide sequence ID" value="NZ_CBCRYX010000003.1"/>
</dbReference>
<protein>
    <recommendedName>
        <fullName evidence="4">5,10-methylene-tetrahydrofolate dehydrogenase</fullName>
    </recommendedName>
</protein>
<keyword evidence="1" id="KW-1133">Transmembrane helix</keyword>
<sequence>MKKQEVNIIKLGIVTTPNEQTQLLLDDLADLENKLSNKLNKNVKIDYKIDPVIGTSEDIENGRPKLEKIRKENNWDYLINITDLPYIEKGKTLKYLLKDNIMTIFIPALGFFNLKNKQLSMLEDFLKNDILNKENPTTNRLKLIIGMTLLNKPWKGVGNFKTIISLAFATGTYISIFSMPWELSVVYSKTRLTILSLLAIIGMIIWLIYAHKLWEKKSRVTDEKYRSIYNLTTFFTLLITTVIIYSINVILLTVSISLFVPIELFFESTSANKDSIISYSLRLVWFVASLTILAGAFGSTVEDENKIRFITYSYRQNYRYNMIKKEQEEQDND</sequence>
<evidence type="ECO:0000313" key="3">
    <source>
        <dbReference type="Proteomes" id="UP000579136"/>
    </source>
</evidence>
<keyword evidence="1" id="KW-0472">Membrane</keyword>
<evidence type="ECO:0008006" key="4">
    <source>
        <dbReference type="Google" id="ProtNLM"/>
    </source>
</evidence>
<feature type="transmembrane region" description="Helical" evidence="1">
    <location>
        <begin position="279"/>
        <end position="298"/>
    </location>
</feature>
<proteinExistence type="predicted"/>
<comment type="caution">
    <text evidence="2">The sequence shown here is derived from an EMBL/GenBank/DDBJ whole genome shotgun (WGS) entry which is preliminary data.</text>
</comment>
<evidence type="ECO:0000313" key="2">
    <source>
        <dbReference type="EMBL" id="MBB5175365.1"/>
    </source>
</evidence>
<dbReference type="Proteomes" id="UP000579136">
    <property type="component" value="Unassembled WGS sequence"/>
</dbReference>
<dbReference type="EMBL" id="JACHHF010000001">
    <property type="protein sequence ID" value="MBB5175365.1"/>
    <property type="molecule type" value="Genomic_DNA"/>
</dbReference>
<keyword evidence="3" id="KW-1185">Reference proteome</keyword>
<reference evidence="2 3" key="1">
    <citation type="submission" date="2020-08" db="EMBL/GenBank/DDBJ databases">
        <title>Genomic Encyclopedia of Type Strains, Phase IV (KMG-IV): sequencing the most valuable type-strain genomes for metagenomic binning, comparative biology and taxonomic classification.</title>
        <authorList>
            <person name="Goeker M."/>
        </authorList>
    </citation>
    <scope>NUCLEOTIDE SEQUENCE [LARGE SCALE GENOMIC DNA]</scope>
    <source>
        <strain evidence="2 3">DSM 19163</strain>
    </source>
</reference>
<name>A0A9Q2CY65_9STAP</name>